<comment type="cofactor">
    <cofactor evidence="1">
        <name>Fe(2+)</name>
        <dbReference type="ChEBI" id="CHEBI:29033"/>
    </cofactor>
</comment>
<keyword evidence="10" id="KW-0275">Fatty acid biosynthesis</keyword>
<evidence type="ECO:0000256" key="3">
    <source>
        <dbReference type="ARBA" id="ARBA00011738"/>
    </source>
</evidence>
<sequence>MTSLTGIVTAISPMTGPDLLRELLPVCESELERHMKMAKDWYPHEYVPWDGGRNFATLGGDDWDPAQSMLPDSARSAMLGLMLTKDGLPSYHRMIAEHVTFDDAWGAWVGRWTAEEMRHSAVIRDYLMVTRGVDPVQLDIARTRNAMTGFDPLARTHGLSEHSVGLLFALVYMACHELSTRVAHRNAAKAATDPIAVRLLHRVAGDENLHMLFYRNIVESALDLAPDQTMAAIYGILSTSPVPGATPVPGSSPVLGRIAALIAEGGIYDLNQHLSDVVLPLLRKWQVFERDDIGPVGQMYRDKITAFVTELHQRVDKLDRARARATRPSALSERRPA</sequence>
<evidence type="ECO:0000256" key="10">
    <source>
        <dbReference type="ARBA" id="ARBA00023160"/>
    </source>
</evidence>
<evidence type="ECO:0000256" key="9">
    <source>
        <dbReference type="ARBA" id="ARBA00023098"/>
    </source>
</evidence>
<protein>
    <submittedName>
        <fullName evidence="11">Acyl-ACP desaturase</fullName>
    </submittedName>
</protein>
<organism evidence="11 12">
    <name type="scientific">Gordonia pseudamarae</name>
    <dbReference type="NCBI Taxonomy" id="2831662"/>
    <lineage>
        <taxon>Bacteria</taxon>
        <taxon>Bacillati</taxon>
        <taxon>Actinomycetota</taxon>
        <taxon>Actinomycetes</taxon>
        <taxon>Mycobacteriales</taxon>
        <taxon>Gordoniaceae</taxon>
        <taxon>Gordonia</taxon>
    </lineage>
</organism>
<gene>
    <name evidence="11" type="ORF">GII31_09265</name>
</gene>
<keyword evidence="12" id="KW-1185">Reference proteome</keyword>
<dbReference type="RefSeq" id="WP_213248922.1">
    <property type="nucleotide sequence ID" value="NZ_CP045806.1"/>
</dbReference>
<evidence type="ECO:0000313" key="11">
    <source>
        <dbReference type="EMBL" id="QHN35061.1"/>
    </source>
</evidence>
<dbReference type="Pfam" id="PF03405">
    <property type="entry name" value="FA_desaturase_2"/>
    <property type="match status" value="1"/>
</dbReference>
<comment type="similarity">
    <text evidence="2">Belongs to the fatty acid desaturase type 2 family.</text>
</comment>
<comment type="subunit">
    <text evidence="3">Homodimer.</text>
</comment>
<evidence type="ECO:0000256" key="8">
    <source>
        <dbReference type="ARBA" id="ARBA00023004"/>
    </source>
</evidence>
<dbReference type="EMBL" id="CP045809">
    <property type="protein sequence ID" value="QHN35061.1"/>
    <property type="molecule type" value="Genomic_DNA"/>
</dbReference>
<dbReference type="SUPFAM" id="SSF47240">
    <property type="entry name" value="Ferritin-like"/>
    <property type="match status" value="1"/>
</dbReference>
<dbReference type="InterPro" id="IPR005067">
    <property type="entry name" value="Fatty_acid_desaturase-2"/>
</dbReference>
<evidence type="ECO:0000256" key="6">
    <source>
        <dbReference type="ARBA" id="ARBA00022832"/>
    </source>
</evidence>
<reference evidence="11" key="1">
    <citation type="journal article" date="2021" name="Nat. Microbiol.">
        <title>Cocultivation of an ultrasmall environmental parasitic bacterium with lytic ability against bacteria associated with wastewater foams.</title>
        <authorList>
            <person name="Batinovic S."/>
            <person name="Rose J.J.A."/>
            <person name="Ratcliffe J."/>
            <person name="Seviour R.J."/>
            <person name="Petrovski S."/>
        </authorList>
    </citation>
    <scope>NUCLEOTIDE SEQUENCE</scope>
    <source>
        <strain evidence="11">CON9</strain>
    </source>
</reference>
<keyword evidence="6" id="KW-0276">Fatty acid metabolism</keyword>
<dbReference type="Gene3D" id="1.10.620.20">
    <property type="entry name" value="Ribonucleotide Reductase, subunit A"/>
    <property type="match status" value="1"/>
</dbReference>
<proteinExistence type="inferred from homology"/>
<keyword evidence="5" id="KW-0479">Metal-binding</keyword>
<evidence type="ECO:0000256" key="1">
    <source>
        <dbReference type="ARBA" id="ARBA00001954"/>
    </source>
</evidence>
<evidence type="ECO:0000313" key="12">
    <source>
        <dbReference type="Proteomes" id="UP001059836"/>
    </source>
</evidence>
<evidence type="ECO:0000256" key="2">
    <source>
        <dbReference type="ARBA" id="ARBA00008749"/>
    </source>
</evidence>
<keyword evidence="7" id="KW-0560">Oxidoreductase</keyword>
<evidence type="ECO:0000256" key="7">
    <source>
        <dbReference type="ARBA" id="ARBA00023002"/>
    </source>
</evidence>
<dbReference type="Proteomes" id="UP001059836">
    <property type="component" value="Chromosome"/>
</dbReference>
<keyword evidence="8" id="KW-0408">Iron</keyword>
<keyword evidence="4" id="KW-0444">Lipid biosynthesis</keyword>
<dbReference type="PIRSF" id="PIRSF000346">
    <property type="entry name" value="Dlt9_acylACP_des"/>
    <property type="match status" value="1"/>
</dbReference>
<dbReference type="PANTHER" id="PTHR31155">
    <property type="entry name" value="ACYL- ACYL-CARRIER-PROTEIN DESATURASE-RELATED"/>
    <property type="match status" value="1"/>
</dbReference>
<evidence type="ECO:0000256" key="5">
    <source>
        <dbReference type="ARBA" id="ARBA00022723"/>
    </source>
</evidence>
<name>A0ABX6II65_9ACTN</name>
<keyword evidence="9" id="KW-0443">Lipid metabolism</keyword>
<accession>A0ABX6II65</accession>
<dbReference type="InterPro" id="IPR009078">
    <property type="entry name" value="Ferritin-like_SF"/>
</dbReference>
<dbReference type="InterPro" id="IPR012348">
    <property type="entry name" value="RNR-like"/>
</dbReference>
<evidence type="ECO:0000256" key="4">
    <source>
        <dbReference type="ARBA" id="ARBA00022516"/>
    </source>
</evidence>
<dbReference type="PANTHER" id="PTHR31155:SF9">
    <property type="entry name" value="STEAROYL-[ACYL-CARRIER-PROTEIN] 9-DESATURASE 7, CHLOROPLASTIC"/>
    <property type="match status" value="1"/>
</dbReference>